<organism evidence="2 3">
    <name type="scientific">Anaeromyces robustus</name>
    <dbReference type="NCBI Taxonomy" id="1754192"/>
    <lineage>
        <taxon>Eukaryota</taxon>
        <taxon>Fungi</taxon>
        <taxon>Fungi incertae sedis</taxon>
        <taxon>Chytridiomycota</taxon>
        <taxon>Chytridiomycota incertae sedis</taxon>
        <taxon>Neocallimastigomycetes</taxon>
        <taxon>Neocallimastigales</taxon>
        <taxon>Neocallimastigaceae</taxon>
        <taxon>Anaeromyces</taxon>
    </lineage>
</organism>
<feature type="transmembrane region" description="Helical" evidence="1">
    <location>
        <begin position="98"/>
        <end position="114"/>
    </location>
</feature>
<reference evidence="2 3" key="1">
    <citation type="submission" date="2016-08" db="EMBL/GenBank/DDBJ databases">
        <title>A Parts List for Fungal Cellulosomes Revealed by Comparative Genomics.</title>
        <authorList>
            <consortium name="DOE Joint Genome Institute"/>
            <person name="Haitjema C.H."/>
            <person name="Gilmore S.P."/>
            <person name="Henske J.K."/>
            <person name="Solomon K.V."/>
            <person name="De Groot R."/>
            <person name="Kuo A."/>
            <person name="Mondo S.J."/>
            <person name="Salamov A.A."/>
            <person name="Labutti K."/>
            <person name="Zhao Z."/>
            <person name="Chiniquy J."/>
            <person name="Barry K."/>
            <person name="Brewer H.M."/>
            <person name="Purvine S.O."/>
            <person name="Wright A.T."/>
            <person name="Boxma B."/>
            <person name="Van Alen T."/>
            <person name="Hackstein J.H."/>
            <person name="Baker S.E."/>
            <person name="Grigoriev I.V."/>
            <person name="O'Malley M.A."/>
        </authorList>
    </citation>
    <scope>NUCLEOTIDE SEQUENCE [LARGE SCALE GENOMIC DNA]</scope>
    <source>
        <strain evidence="2 3">S4</strain>
    </source>
</reference>
<proteinExistence type="predicted"/>
<keyword evidence="1" id="KW-0812">Transmembrane</keyword>
<protein>
    <submittedName>
        <fullName evidence="2">Uncharacterized protein</fullName>
    </submittedName>
</protein>
<evidence type="ECO:0000313" key="3">
    <source>
        <dbReference type="Proteomes" id="UP000193944"/>
    </source>
</evidence>
<accession>A0A1Y1XGR3</accession>
<evidence type="ECO:0000313" key="2">
    <source>
        <dbReference type="EMBL" id="ORX84937.1"/>
    </source>
</evidence>
<reference evidence="2 3" key="2">
    <citation type="submission" date="2016-08" db="EMBL/GenBank/DDBJ databases">
        <title>Pervasive Adenine N6-methylation of Active Genes in Fungi.</title>
        <authorList>
            <consortium name="DOE Joint Genome Institute"/>
            <person name="Mondo S.J."/>
            <person name="Dannebaum R.O."/>
            <person name="Kuo R.C."/>
            <person name="Labutti K."/>
            <person name="Haridas S."/>
            <person name="Kuo A."/>
            <person name="Salamov A."/>
            <person name="Ahrendt S.R."/>
            <person name="Lipzen A."/>
            <person name="Sullivan W."/>
            <person name="Andreopoulos W.B."/>
            <person name="Clum A."/>
            <person name="Lindquist E."/>
            <person name="Daum C."/>
            <person name="Ramamoorthy G.K."/>
            <person name="Gryganskyi A."/>
            <person name="Culley D."/>
            <person name="Magnuson J.K."/>
            <person name="James T.Y."/>
            <person name="O'Malley M.A."/>
            <person name="Stajich J.E."/>
            <person name="Spatafora J.W."/>
            <person name="Visel A."/>
            <person name="Grigoriev I.V."/>
        </authorList>
    </citation>
    <scope>NUCLEOTIDE SEQUENCE [LARGE SCALE GENOMIC DNA]</scope>
    <source>
        <strain evidence="2 3">S4</strain>
    </source>
</reference>
<keyword evidence="1" id="KW-1133">Transmembrane helix</keyword>
<dbReference type="EMBL" id="MCFG01000043">
    <property type="protein sequence ID" value="ORX84937.1"/>
    <property type="molecule type" value="Genomic_DNA"/>
</dbReference>
<dbReference type="OrthoDB" id="10618533at2759"/>
<feature type="transmembrane region" description="Helical" evidence="1">
    <location>
        <begin position="73"/>
        <end position="92"/>
    </location>
</feature>
<feature type="transmembrane region" description="Helical" evidence="1">
    <location>
        <begin position="155"/>
        <end position="173"/>
    </location>
</feature>
<keyword evidence="1" id="KW-0472">Membrane</keyword>
<keyword evidence="3" id="KW-1185">Reference proteome</keyword>
<dbReference type="Proteomes" id="UP000193944">
    <property type="component" value="Unassembled WGS sequence"/>
</dbReference>
<dbReference type="AlphaFoldDB" id="A0A1Y1XGR3"/>
<sequence>MEANESIVIKNNNYKKPSATENQYRNVKRIFPRIKTCCCCFCISFDLAIKLSTMLLIVWFFIVVGYNIRNETFNVGVVIYIAVIISAFVFLYGILKQYLFVFFIFLIYYVYFCFKNVIQALSLKASEDEIKTKLEFFYKDLTIDQMHELLDDTKFFIIMFTIVPLIIYVYYFLACGSYVELIEENISDELLARELEEDIQ</sequence>
<feature type="transmembrane region" description="Helical" evidence="1">
    <location>
        <begin position="47"/>
        <end position="66"/>
    </location>
</feature>
<comment type="caution">
    <text evidence="2">The sequence shown here is derived from an EMBL/GenBank/DDBJ whole genome shotgun (WGS) entry which is preliminary data.</text>
</comment>
<name>A0A1Y1XGR3_9FUNG</name>
<gene>
    <name evidence="2" type="ORF">BCR32DRAFT_290996</name>
</gene>
<evidence type="ECO:0000256" key="1">
    <source>
        <dbReference type="SAM" id="Phobius"/>
    </source>
</evidence>